<protein>
    <recommendedName>
        <fullName evidence="5">Reelin domain-containing protein</fullName>
    </recommendedName>
</protein>
<evidence type="ECO:0000313" key="4">
    <source>
        <dbReference type="Proteomes" id="UP000001064"/>
    </source>
</evidence>
<evidence type="ECO:0000256" key="1">
    <source>
        <dbReference type="SAM" id="MobiDB-lite"/>
    </source>
</evidence>
<evidence type="ECO:0000256" key="2">
    <source>
        <dbReference type="SAM" id="SignalP"/>
    </source>
</evidence>
<dbReference type="RefSeq" id="XP_003287818.1">
    <property type="nucleotide sequence ID" value="XM_003287770.1"/>
</dbReference>
<organism evidence="3 4">
    <name type="scientific">Dictyostelium purpureum</name>
    <name type="common">Slime mold</name>
    <dbReference type="NCBI Taxonomy" id="5786"/>
    <lineage>
        <taxon>Eukaryota</taxon>
        <taxon>Amoebozoa</taxon>
        <taxon>Evosea</taxon>
        <taxon>Eumycetozoa</taxon>
        <taxon>Dictyostelia</taxon>
        <taxon>Dictyosteliales</taxon>
        <taxon>Dictyosteliaceae</taxon>
        <taxon>Dictyostelium</taxon>
    </lineage>
</organism>
<keyword evidence="4" id="KW-1185">Reference proteome</keyword>
<name>F0ZK80_DICPU</name>
<dbReference type="AlphaFoldDB" id="F0ZK80"/>
<evidence type="ECO:0000313" key="3">
    <source>
        <dbReference type="EMBL" id="EGC35639.1"/>
    </source>
</evidence>
<dbReference type="VEuPathDB" id="AmoebaDB:DICPUDRAFT_78676"/>
<feature type="region of interest" description="Disordered" evidence="1">
    <location>
        <begin position="151"/>
        <end position="176"/>
    </location>
</feature>
<evidence type="ECO:0008006" key="5">
    <source>
        <dbReference type="Google" id="ProtNLM"/>
    </source>
</evidence>
<proteinExistence type="predicted"/>
<feature type="signal peptide" evidence="2">
    <location>
        <begin position="1"/>
        <end position="21"/>
    </location>
</feature>
<dbReference type="GeneID" id="10501097"/>
<dbReference type="InParanoid" id="F0ZK80"/>
<gene>
    <name evidence="3" type="ORF">DICPUDRAFT_78676</name>
</gene>
<dbReference type="EMBL" id="GL871053">
    <property type="protein sequence ID" value="EGC35639.1"/>
    <property type="molecule type" value="Genomic_DNA"/>
</dbReference>
<sequence length="176" mass="20492">MKFFISILLVLLFFSNYFINCEKICLGYYNEERGKLLFGNQFEANYTYVKIGSTVTMTINSFLVDDYLNFEGVKSLSAVFNCGKNRHCNTNENGIGFVTTGYCYTNQQQMLISYYYFKNQYIYIQLLSPNLSKCNKFQVFGTTLVWNVNQEEEENNNDKSDEDSDDSSFDPNKLIN</sequence>
<feature type="compositionally biased region" description="Acidic residues" evidence="1">
    <location>
        <begin position="151"/>
        <end position="168"/>
    </location>
</feature>
<accession>F0ZK80</accession>
<dbReference type="KEGG" id="dpp:DICPUDRAFT_78676"/>
<feature type="chain" id="PRO_5003261774" description="Reelin domain-containing protein" evidence="2">
    <location>
        <begin position="22"/>
        <end position="176"/>
    </location>
</feature>
<keyword evidence="2" id="KW-0732">Signal</keyword>
<dbReference type="Proteomes" id="UP000001064">
    <property type="component" value="Unassembled WGS sequence"/>
</dbReference>
<reference evidence="4" key="1">
    <citation type="journal article" date="2011" name="Genome Biol.">
        <title>Comparative genomics of the social amoebae Dictyostelium discoideum and Dictyostelium purpureum.</title>
        <authorList>
            <consortium name="US DOE Joint Genome Institute (JGI-PGF)"/>
            <person name="Sucgang R."/>
            <person name="Kuo A."/>
            <person name="Tian X."/>
            <person name="Salerno W."/>
            <person name="Parikh A."/>
            <person name="Feasley C.L."/>
            <person name="Dalin E."/>
            <person name="Tu H."/>
            <person name="Huang E."/>
            <person name="Barry K."/>
            <person name="Lindquist E."/>
            <person name="Shapiro H."/>
            <person name="Bruce D."/>
            <person name="Schmutz J."/>
            <person name="Salamov A."/>
            <person name="Fey P."/>
            <person name="Gaudet P."/>
            <person name="Anjard C."/>
            <person name="Babu M.M."/>
            <person name="Basu S."/>
            <person name="Bushmanova Y."/>
            <person name="van der Wel H."/>
            <person name="Katoh-Kurasawa M."/>
            <person name="Dinh C."/>
            <person name="Coutinho P.M."/>
            <person name="Saito T."/>
            <person name="Elias M."/>
            <person name="Schaap P."/>
            <person name="Kay R.R."/>
            <person name="Henrissat B."/>
            <person name="Eichinger L."/>
            <person name="Rivero F."/>
            <person name="Putnam N.H."/>
            <person name="West C.M."/>
            <person name="Loomis W.F."/>
            <person name="Chisholm R.L."/>
            <person name="Shaulsky G."/>
            <person name="Strassmann J.E."/>
            <person name="Queller D.C."/>
            <person name="Kuspa A."/>
            <person name="Grigoriev I.V."/>
        </authorList>
    </citation>
    <scope>NUCLEOTIDE SEQUENCE [LARGE SCALE GENOMIC DNA]</scope>
    <source>
        <strain evidence="4">QSDP1</strain>
    </source>
</reference>